<name>A0A5N0TI06_9GAMM</name>
<keyword evidence="2" id="KW-1133">Transmembrane helix</keyword>
<organism evidence="3 4">
    <name type="scientific">Marinihelvus fidelis</name>
    <dbReference type="NCBI Taxonomy" id="2613842"/>
    <lineage>
        <taxon>Bacteria</taxon>
        <taxon>Pseudomonadati</taxon>
        <taxon>Pseudomonadota</taxon>
        <taxon>Gammaproteobacteria</taxon>
        <taxon>Chromatiales</taxon>
        <taxon>Wenzhouxiangellaceae</taxon>
        <taxon>Marinihelvus</taxon>
    </lineage>
</organism>
<evidence type="ECO:0000313" key="3">
    <source>
        <dbReference type="EMBL" id="KAA9133496.1"/>
    </source>
</evidence>
<dbReference type="RefSeq" id="WP_150863057.1">
    <property type="nucleotide sequence ID" value="NZ_VYXP01000002.1"/>
</dbReference>
<evidence type="ECO:0000256" key="2">
    <source>
        <dbReference type="SAM" id="Phobius"/>
    </source>
</evidence>
<dbReference type="GO" id="GO:0019534">
    <property type="term" value="F:toxin transmembrane transporter activity"/>
    <property type="evidence" value="ECO:0007669"/>
    <property type="project" value="InterPro"/>
</dbReference>
<dbReference type="SUPFAM" id="SSF74653">
    <property type="entry name" value="TolA/TonB C-terminal domain"/>
    <property type="match status" value="1"/>
</dbReference>
<dbReference type="Gene3D" id="3.30.1150.10">
    <property type="match status" value="1"/>
</dbReference>
<dbReference type="AlphaFoldDB" id="A0A5N0TI06"/>
<gene>
    <name evidence="3" type="primary">tolA</name>
    <name evidence="3" type="ORF">F3N42_03870</name>
</gene>
<comment type="caution">
    <text evidence="3">The sequence shown here is derived from an EMBL/GenBank/DDBJ whole genome shotgun (WGS) entry which is preliminary data.</text>
</comment>
<dbReference type="GO" id="GO:0043213">
    <property type="term" value="P:bacteriocin transport"/>
    <property type="evidence" value="ECO:0007669"/>
    <property type="project" value="InterPro"/>
</dbReference>
<reference evidence="3 4" key="1">
    <citation type="submission" date="2019-09" db="EMBL/GenBank/DDBJ databases">
        <title>Wenzhouxiangella sp. Genome sequencing and assembly.</title>
        <authorList>
            <person name="Zhang R."/>
        </authorList>
    </citation>
    <scope>NUCLEOTIDE SEQUENCE [LARGE SCALE GENOMIC DNA]</scope>
    <source>
        <strain evidence="3 4">W260</strain>
    </source>
</reference>
<proteinExistence type="predicted"/>
<keyword evidence="4" id="KW-1185">Reference proteome</keyword>
<dbReference type="NCBIfam" id="TIGR02794">
    <property type="entry name" value="tolA_full"/>
    <property type="match status" value="1"/>
</dbReference>
<keyword evidence="2" id="KW-0472">Membrane</keyword>
<feature type="transmembrane region" description="Helical" evidence="2">
    <location>
        <begin position="17"/>
        <end position="37"/>
    </location>
</feature>
<feature type="region of interest" description="Disordered" evidence="1">
    <location>
        <begin position="78"/>
        <end position="118"/>
    </location>
</feature>
<dbReference type="EMBL" id="VYXP01000002">
    <property type="protein sequence ID" value="KAA9133496.1"/>
    <property type="molecule type" value="Genomic_DNA"/>
</dbReference>
<keyword evidence="2" id="KW-0812">Transmembrane</keyword>
<dbReference type="GO" id="GO:0016020">
    <property type="term" value="C:membrane"/>
    <property type="evidence" value="ECO:0007669"/>
    <property type="project" value="InterPro"/>
</dbReference>
<accession>A0A5N0TI06</accession>
<dbReference type="InterPro" id="IPR014161">
    <property type="entry name" value="Tol-Pal_TolA"/>
</dbReference>
<protein>
    <submittedName>
        <fullName evidence="3">Cell envelope integrity protein TolA</fullName>
    </submittedName>
</protein>
<dbReference type="Proteomes" id="UP000325372">
    <property type="component" value="Unassembled WGS sequence"/>
</dbReference>
<evidence type="ECO:0000256" key="1">
    <source>
        <dbReference type="SAM" id="MobiDB-lite"/>
    </source>
</evidence>
<evidence type="ECO:0000313" key="4">
    <source>
        <dbReference type="Proteomes" id="UP000325372"/>
    </source>
</evidence>
<sequence>MAALRAYLSETWQNAKALGLAVVVHALAAALIVLGTMDWKPMRPPQITGMTIEAVMVDTQALQAARTEAREAAAAEERAQEAARQREERLEQRQRELAAQREREAEAAKVEEQRRQAAEAERQRQAELRLQQLREQQERERQAEIERQQRELEELQRQRAEAEKQRKLEEERLKQLEARREEEAARQRQAEAEAALQEQLAAEAAAQRSQAQASLRGQYIGAITAQVTSNWYRPPTAPPGLRCRLRIVQLPGGDVISAQFVGACTADEATRRSIIAAAERAALPYRGFEEVFEREIDFDFVYDGD</sequence>